<evidence type="ECO:0000313" key="3">
    <source>
        <dbReference type="EMBL" id="AEF94035.1"/>
    </source>
</evidence>
<keyword evidence="4" id="KW-1185">Reference proteome</keyword>
<name>F6B3K6_DESCC</name>
<feature type="domain" description="Helix-turn-helix type 11" evidence="1">
    <location>
        <begin position="40"/>
        <end position="83"/>
    </location>
</feature>
<dbReference type="Pfam" id="PF08279">
    <property type="entry name" value="HTH_11"/>
    <property type="match status" value="1"/>
</dbReference>
<dbReference type="HOGENOM" id="CLU_1033367_0_0_9"/>
<gene>
    <name evidence="3" type="ordered locus">Desca_1171</name>
</gene>
<evidence type="ECO:0000259" key="1">
    <source>
        <dbReference type="Pfam" id="PF08279"/>
    </source>
</evidence>
<feature type="domain" description="WCX" evidence="2">
    <location>
        <begin position="169"/>
        <end position="239"/>
    </location>
</feature>
<dbReference type="CDD" id="cd00093">
    <property type="entry name" value="HTH_XRE"/>
    <property type="match status" value="1"/>
</dbReference>
<dbReference type="InterPro" id="IPR013196">
    <property type="entry name" value="HTH_11"/>
</dbReference>
<protein>
    <submittedName>
        <fullName evidence="3">Helix-turn-helix, type 11 domain-containing protein</fullName>
    </submittedName>
</protein>
<dbReference type="EMBL" id="CP002736">
    <property type="protein sequence ID" value="AEF94035.1"/>
    <property type="molecule type" value="Genomic_DNA"/>
</dbReference>
<accession>F6B3K6</accession>
<sequence>MDGGEVWPLVSRKLKIKHNHAQNLEIVLRELRQGKTLGGTSLEQLADKCNVSTRQIYRYFNELQNMGFKILKTVNPVTSRHGYIIKEPDNLEQGADLYLLDMIGNLEQLKNQIQSAILFVKELLLRTWLLQNGIVLPLTCPIISYNLNDAVTIHKQRLVISDSLEEPLEELKLKVIPKAAGMVARSLAAEIVARQRNLDGDYIFNIRTKRLKEVGGLIMQWGGQVEVLEPGWLRHKIIENCKLIIHEYHKKKMSKSSIYSTNDKLPISQ</sequence>
<evidence type="ECO:0000313" key="4">
    <source>
        <dbReference type="Proteomes" id="UP000009226"/>
    </source>
</evidence>
<reference evidence="3 4" key="1">
    <citation type="submission" date="2011-05" db="EMBL/GenBank/DDBJ databases">
        <title>Complete sequence of Desulfotomaculum carboxydivorans CO-1-SRB.</title>
        <authorList>
            <consortium name="US DOE Joint Genome Institute"/>
            <person name="Lucas S."/>
            <person name="Han J."/>
            <person name="Lapidus A."/>
            <person name="Cheng J.-F."/>
            <person name="Goodwin L."/>
            <person name="Pitluck S."/>
            <person name="Peters L."/>
            <person name="Mikhailova N."/>
            <person name="Lu M."/>
            <person name="Han C."/>
            <person name="Tapia R."/>
            <person name="Land M."/>
            <person name="Hauser L."/>
            <person name="Kyrpides N."/>
            <person name="Ivanova N."/>
            <person name="Pagani I."/>
            <person name="Stams A."/>
            <person name="Plugge C."/>
            <person name="Muyzer G."/>
            <person name="Kuever J."/>
            <person name="Parshina S."/>
            <person name="Ivanova A."/>
            <person name="Nazina T."/>
            <person name="Woyke T."/>
        </authorList>
    </citation>
    <scope>NUCLEOTIDE SEQUENCE [LARGE SCALE GENOMIC DNA]</scope>
    <source>
        <strain evidence="4">DSM 14880 / VKM B-2319 / CO-1-SRB</strain>
    </source>
</reference>
<dbReference type="STRING" id="868595.Desca_1171"/>
<evidence type="ECO:0000259" key="2">
    <source>
        <dbReference type="Pfam" id="PF25583"/>
    </source>
</evidence>
<dbReference type="Pfam" id="PF25583">
    <property type="entry name" value="WCX"/>
    <property type="match status" value="1"/>
</dbReference>
<dbReference type="InterPro" id="IPR001387">
    <property type="entry name" value="Cro/C1-type_HTH"/>
</dbReference>
<dbReference type="KEGG" id="dca:Desca_1171"/>
<dbReference type="Proteomes" id="UP000009226">
    <property type="component" value="Chromosome"/>
</dbReference>
<dbReference type="AlphaFoldDB" id="F6B3K6"/>
<dbReference type="InterPro" id="IPR036388">
    <property type="entry name" value="WH-like_DNA-bd_sf"/>
</dbReference>
<organism evidence="3 4">
    <name type="scientific">Desulfotomaculum nigrificans (strain DSM 14880 / VKM B-2319 / CO-1-SRB)</name>
    <name type="common">Desulfotomaculum carboxydivorans</name>
    <dbReference type="NCBI Taxonomy" id="868595"/>
    <lineage>
        <taxon>Bacteria</taxon>
        <taxon>Bacillati</taxon>
        <taxon>Bacillota</taxon>
        <taxon>Clostridia</taxon>
        <taxon>Eubacteriales</taxon>
        <taxon>Desulfotomaculaceae</taxon>
        <taxon>Desulfotomaculum</taxon>
    </lineage>
</organism>
<dbReference type="Gene3D" id="1.10.10.10">
    <property type="entry name" value="Winged helix-like DNA-binding domain superfamily/Winged helix DNA-binding domain"/>
    <property type="match status" value="1"/>
</dbReference>
<proteinExistence type="predicted"/>
<dbReference type="InterPro" id="IPR057727">
    <property type="entry name" value="WCX_dom"/>
</dbReference>